<feature type="region of interest" description="Disordered" evidence="1">
    <location>
        <begin position="106"/>
        <end position="128"/>
    </location>
</feature>
<name>H6SP27_PARPM</name>
<dbReference type="KEGG" id="rpm:RSPPHO_00473"/>
<dbReference type="Pfam" id="PF05258">
    <property type="entry name" value="DciA"/>
    <property type="match status" value="1"/>
</dbReference>
<evidence type="ECO:0008006" key="4">
    <source>
        <dbReference type="Google" id="ProtNLM"/>
    </source>
</evidence>
<evidence type="ECO:0000313" key="3">
    <source>
        <dbReference type="Proteomes" id="UP000033220"/>
    </source>
</evidence>
<dbReference type="PANTHER" id="PTHR36456">
    <property type="entry name" value="UPF0232 PROTEIN SCO3875"/>
    <property type="match status" value="1"/>
</dbReference>
<dbReference type="PANTHER" id="PTHR36456:SF1">
    <property type="entry name" value="UPF0232 PROTEIN SCO3875"/>
    <property type="match status" value="1"/>
</dbReference>
<dbReference type="eggNOG" id="COG5389">
    <property type="taxonomic scope" value="Bacteria"/>
</dbReference>
<dbReference type="InterPro" id="IPR007922">
    <property type="entry name" value="DciA-like"/>
</dbReference>
<proteinExistence type="predicted"/>
<organism evidence="2 3">
    <name type="scientific">Pararhodospirillum photometricum DSM 122</name>
    <dbReference type="NCBI Taxonomy" id="1150469"/>
    <lineage>
        <taxon>Bacteria</taxon>
        <taxon>Pseudomonadati</taxon>
        <taxon>Pseudomonadota</taxon>
        <taxon>Alphaproteobacteria</taxon>
        <taxon>Rhodospirillales</taxon>
        <taxon>Rhodospirillaceae</taxon>
        <taxon>Pararhodospirillum</taxon>
    </lineage>
</organism>
<evidence type="ECO:0000313" key="2">
    <source>
        <dbReference type="EMBL" id="CCG07099.1"/>
    </source>
</evidence>
<dbReference type="Proteomes" id="UP000033220">
    <property type="component" value="Chromosome DSM 122"/>
</dbReference>
<protein>
    <recommendedName>
        <fullName evidence="4">DUF721 domain-containing protein</fullName>
    </recommendedName>
</protein>
<dbReference type="OrthoDB" id="7160947at2"/>
<gene>
    <name evidence="2" type="ORF">RSPPHO_00473</name>
</gene>
<dbReference type="EMBL" id="HE663493">
    <property type="protein sequence ID" value="CCG07099.1"/>
    <property type="molecule type" value="Genomic_DNA"/>
</dbReference>
<reference evidence="2 3" key="1">
    <citation type="submission" date="2012-02" db="EMBL/GenBank/DDBJ databases">
        <title>Shotgun genome sequence of Phaeospirillum photometricum DSM 122.</title>
        <authorList>
            <person name="Duquesne K."/>
            <person name="Sturgis J."/>
        </authorList>
    </citation>
    <scope>NUCLEOTIDE SEQUENCE [LARGE SCALE GENOMIC DNA]</scope>
    <source>
        <strain evidence="3">DSM122</strain>
    </source>
</reference>
<dbReference type="PIRSF" id="PIRSF032064">
    <property type="entry name" value="UCP032064"/>
    <property type="match status" value="1"/>
</dbReference>
<dbReference type="RefSeq" id="WP_014413739.1">
    <property type="nucleotide sequence ID" value="NC_017059.1"/>
</dbReference>
<dbReference type="HOGENOM" id="CLU_104595_1_0_5"/>
<dbReference type="AlphaFoldDB" id="H6SP27"/>
<dbReference type="PATRIC" id="fig|1150469.3.peg.555"/>
<dbReference type="InterPro" id="IPR010593">
    <property type="entry name" value="DUF1159"/>
</dbReference>
<dbReference type="STRING" id="1150469.RSPPHO_00473"/>
<accession>H6SP27</accession>
<keyword evidence="3" id="KW-1185">Reference proteome</keyword>
<evidence type="ECO:0000256" key="1">
    <source>
        <dbReference type="SAM" id="MobiDB-lite"/>
    </source>
</evidence>
<sequence>MSQRPPSEKPRRSNAPRPLAETVIQAALPWLGRRGLAEQSLLTHWTDILGPVLAARVHPVRLTKGVLHVKAESGGVALELQHRAPLVIDRINTFLGRPAVERLSVRQGRGYAKRAPRRPAPPPLPPERRAQIDKALESVDDPALREALGRLGHAIGRLQAGRGG</sequence>